<proteinExistence type="predicted"/>
<dbReference type="Proteomes" id="UP000429838">
    <property type="component" value="Unassembled WGS sequence"/>
</dbReference>
<sequence length="86" mass="10093">MNAVAELLPAFPQGHTSIYLKCYYIVLSFNSTTKGIEQKREIKKIAKSICLLQKESVYLKYKKTQIWQTPNYREYPKLNKLCCMPN</sequence>
<dbReference type="AlphaFoldDB" id="A0A5C6H7M1"/>
<protein>
    <submittedName>
        <fullName evidence="1">Uncharacterized protein</fullName>
    </submittedName>
</protein>
<reference evidence="1 2" key="1">
    <citation type="journal article" date="2019" name="Nat. Med.">
        <title>A library of human gut bacterial isolates paired with longitudinal multiomics data enables mechanistic microbiome research.</title>
        <authorList>
            <person name="Poyet M."/>
            <person name="Groussin M."/>
            <person name="Gibbons S.M."/>
            <person name="Avila-Pacheco J."/>
            <person name="Jiang X."/>
            <person name="Kearney S.M."/>
            <person name="Perrotta A.R."/>
            <person name="Berdy B."/>
            <person name="Zhao S."/>
            <person name="Lieberman T.D."/>
            <person name="Swanson P.K."/>
            <person name="Smith M."/>
            <person name="Roesemann S."/>
            <person name="Alexander J.E."/>
            <person name="Rich S.A."/>
            <person name="Livny J."/>
            <person name="Vlamakis H."/>
            <person name="Clish C."/>
            <person name="Bullock K."/>
            <person name="Deik A."/>
            <person name="Scott J."/>
            <person name="Pierce K.A."/>
            <person name="Xavier R.J."/>
            <person name="Alm E.J."/>
        </authorList>
    </citation>
    <scope>NUCLEOTIDE SEQUENCE [LARGE SCALE GENOMIC DNA]</scope>
    <source>
        <strain evidence="1 2">BIOML-A1</strain>
    </source>
</reference>
<organism evidence="1 2">
    <name type="scientific">Bacteroides fragilis</name>
    <dbReference type="NCBI Taxonomy" id="817"/>
    <lineage>
        <taxon>Bacteria</taxon>
        <taxon>Pseudomonadati</taxon>
        <taxon>Bacteroidota</taxon>
        <taxon>Bacteroidia</taxon>
        <taxon>Bacteroidales</taxon>
        <taxon>Bacteroidaceae</taxon>
        <taxon>Bacteroides</taxon>
    </lineage>
</organism>
<gene>
    <name evidence="1" type="ORF">F2Z25_21545</name>
</gene>
<comment type="caution">
    <text evidence="1">The sequence shown here is derived from an EMBL/GenBank/DDBJ whole genome shotgun (WGS) entry which is preliminary data.</text>
</comment>
<name>A0A5C6H7M1_BACFG</name>
<accession>A0A5C6H7M1</accession>
<dbReference type="EMBL" id="VWAQ01000025">
    <property type="protein sequence ID" value="KAA5204323.1"/>
    <property type="molecule type" value="Genomic_DNA"/>
</dbReference>
<evidence type="ECO:0000313" key="1">
    <source>
        <dbReference type="EMBL" id="KAA5204323.1"/>
    </source>
</evidence>
<evidence type="ECO:0000313" key="2">
    <source>
        <dbReference type="Proteomes" id="UP000429838"/>
    </source>
</evidence>